<name>A0A1J0VU44_9NOCA</name>
<keyword evidence="4" id="KW-0274">FAD</keyword>
<dbReference type="Gene3D" id="1.20.140.10">
    <property type="entry name" value="Butyryl-CoA Dehydrogenase, subunit A, domain 3"/>
    <property type="match status" value="1"/>
</dbReference>
<dbReference type="Proteomes" id="UP000183810">
    <property type="component" value="Chromosome"/>
</dbReference>
<dbReference type="PANTHER" id="PTHR43884">
    <property type="entry name" value="ACYL-COA DEHYDROGENASE"/>
    <property type="match status" value="1"/>
</dbReference>
<dbReference type="EMBL" id="CP018082">
    <property type="protein sequence ID" value="APE35565.1"/>
    <property type="molecule type" value="Genomic_DNA"/>
</dbReference>
<dbReference type="SUPFAM" id="SSF56645">
    <property type="entry name" value="Acyl-CoA dehydrogenase NM domain-like"/>
    <property type="match status" value="1"/>
</dbReference>
<accession>A0A1J0VU44</accession>
<gene>
    <name evidence="8" type="ORF">BOX37_18210</name>
</gene>
<dbReference type="InterPro" id="IPR009100">
    <property type="entry name" value="AcylCoA_DH/oxidase_NM_dom_sf"/>
</dbReference>
<protein>
    <submittedName>
        <fullName evidence="8">Acyl-CoA dehydrogenase</fullName>
    </submittedName>
</protein>
<dbReference type="InterPro" id="IPR036250">
    <property type="entry name" value="AcylCo_DH-like_C"/>
</dbReference>
<evidence type="ECO:0000259" key="6">
    <source>
        <dbReference type="Pfam" id="PF00441"/>
    </source>
</evidence>
<comment type="cofactor">
    <cofactor evidence="1">
        <name>FAD</name>
        <dbReference type="ChEBI" id="CHEBI:57692"/>
    </cofactor>
</comment>
<dbReference type="Pfam" id="PF00441">
    <property type="entry name" value="Acyl-CoA_dh_1"/>
    <property type="match status" value="1"/>
</dbReference>
<keyword evidence="5" id="KW-0560">Oxidoreductase</keyword>
<dbReference type="GO" id="GO:0050660">
    <property type="term" value="F:flavin adenine dinucleotide binding"/>
    <property type="evidence" value="ECO:0007669"/>
    <property type="project" value="InterPro"/>
</dbReference>
<feature type="domain" description="Acyl-CoA dehydrogenase/oxidase C-terminal" evidence="6">
    <location>
        <begin position="238"/>
        <end position="368"/>
    </location>
</feature>
<dbReference type="KEGG" id="nsl:BOX37_18210"/>
<sequence>MDFGLSADQRLLCSTTREFLAKSVPLDVVRGLAATGIGFDRSWWRRGAELGWTAPLVPEDLGGGSVSGAPVADLALVASEFGRACAPGPLVTISAVLAGVVRERDRFAELLDAVLSGQTIAAWAHYEPGHGLGPAAVDTLAVPDGDGFHVRGVKDRVECGDQAEVFLVTVRGPDGPMQVLIAADAPGVTITPTWTLDLVRRTATVEFADVLVGRDAVVHRDPDETAAALDAQWQIAATLTAAESAGAAAHAFGLTTRWMFDRYTFGRQLASYQALKHRAAEHITSLEACQATAWAAANAFGNDPISTAEAVSVAKSYISAVTPGLLQDCVQIHGGIGVTWEHDLHLYLRRVTFGRALYGTPEEHRRRLTDLLDRKVA</sequence>
<evidence type="ECO:0000313" key="9">
    <source>
        <dbReference type="Proteomes" id="UP000183810"/>
    </source>
</evidence>
<keyword evidence="3" id="KW-0285">Flavoprotein</keyword>
<dbReference type="InterPro" id="IPR046373">
    <property type="entry name" value="Acyl-CoA_Oxase/DH_mid-dom_sf"/>
</dbReference>
<dbReference type="Gene3D" id="2.40.110.10">
    <property type="entry name" value="Butyryl-CoA Dehydrogenase, subunit A, domain 2"/>
    <property type="match status" value="1"/>
</dbReference>
<dbReference type="InterPro" id="IPR013786">
    <property type="entry name" value="AcylCoA_DH/ox_N"/>
</dbReference>
<evidence type="ECO:0000256" key="5">
    <source>
        <dbReference type="ARBA" id="ARBA00023002"/>
    </source>
</evidence>
<evidence type="ECO:0000256" key="4">
    <source>
        <dbReference type="ARBA" id="ARBA00022827"/>
    </source>
</evidence>
<reference evidence="8" key="1">
    <citation type="submission" date="2016-11" db="EMBL/GenBank/DDBJ databases">
        <authorList>
            <person name="Jaros S."/>
            <person name="Januszkiewicz K."/>
            <person name="Wedrychowicz H."/>
        </authorList>
    </citation>
    <scope>NUCLEOTIDE SEQUENCE [LARGE SCALE GENOMIC DNA]</scope>
    <source>
        <strain evidence="8">Y48</strain>
    </source>
</reference>
<evidence type="ECO:0000259" key="7">
    <source>
        <dbReference type="Pfam" id="PF02771"/>
    </source>
</evidence>
<dbReference type="SUPFAM" id="SSF47203">
    <property type="entry name" value="Acyl-CoA dehydrogenase C-terminal domain-like"/>
    <property type="match status" value="1"/>
</dbReference>
<evidence type="ECO:0000256" key="2">
    <source>
        <dbReference type="ARBA" id="ARBA00009347"/>
    </source>
</evidence>
<dbReference type="AlphaFoldDB" id="A0A1J0VU44"/>
<keyword evidence="9" id="KW-1185">Reference proteome</keyword>
<dbReference type="PANTHER" id="PTHR43884:SF20">
    <property type="entry name" value="ACYL-COA DEHYDROGENASE FADE28"/>
    <property type="match status" value="1"/>
</dbReference>
<feature type="domain" description="Acyl-CoA dehydrogenase/oxidase N-terminal" evidence="7">
    <location>
        <begin position="7"/>
        <end position="93"/>
    </location>
</feature>
<dbReference type="RefSeq" id="WP_071928752.1">
    <property type="nucleotide sequence ID" value="NZ_CP018082.1"/>
</dbReference>
<dbReference type="CDD" id="cd00567">
    <property type="entry name" value="ACAD"/>
    <property type="match status" value="1"/>
</dbReference>
<dbReference type="InterPro" id="IPR037069">
    <property type="entry name" value="AcylCoA_DH/ox_N_sf"/>
</dbReference>
<evidence type="ECO:0000256" key="3">
    <source>
        <dbReference type="ARBA" id="ARBA00022630"/>
    </source>
</evidence>
<comment type="similarity">
    <text evidence="2">Belongs to the acyl-CoA dehydrogenase family.</text>
</comment>
<evidence type="ECO:0000313" key="8">
    <source>
        <dbReference type="EMBL" id="APE35565.1"/>
    </source>
</evidence>
<evidence type="ECO:0000256" key="1">
    <source>
        <dbReference type="ARBA" id="ARBA00001974"/>
    </source>
</evidence>
<dbReference type="OrthoDB" id="8677713at2"/>
<dbReference type="InterPro" id="IPR009075">
    <property type="entry name" value="AcylCo_DH/oxidase_C"/>
</dbReference>
<dbReference type="Gene3D" id="1.10.540.10">
    <property type="entry name" value="Acyl-CoA dehydrogenase/oxidase, N-terminal domain"/>
    <property type="match status" value="1"/>
</dbReference>
<proteinExistence type="inferred from homology"/>
<dbReference type="Pfam" id="PF02771">
    <property type="entry name" value="Acyl-CoA_dh_N"/>
    <property type="match status" value="1"/>
</dbReference>
<dbReference type="GO" id="GO:0003995">
    <property type="term" value="F:acyl-CoA dehydrogenase activity"/>
    <property type="evidence" value="ECO:0007669"/>
    <property type="project" value="TreeGrafter"/>
</dbReference>
<organism evidence="8 9">
    <name type="scientific">Nocardia mangyaensis</name>
    <dbReference type="NCBI Taxonomy" id="2213200"/>
    <lineage>
        <taxon>Bacteria</taxon>
        <taxon>Bacillati</taxon>
        <taxon>Actinomycetota</taxon>
        <taxon>Actinomycetes</taxon>
        <taxon>Mycobacteriales</taxon>
        <taxon>Nocardiaceae</taxon>
        <taxon>Nocardia</taxon>
    </lineage>
</organism>